<evidence type="ECO:0000256" key="3">
    <source>
        <dbReference type="SAM" id="SignalP"/>
    </source>
</evidence>
<dbReference type="AlphaFoldDB" id="A0A7X1NSE0"/>
<evidence type="ECO:0000259" key="4">
    <source>
        <dbReference type="SMART" id="SM00854"/>
    </source>
</evidence>
<evidence type="ECO:0000256" key="1">
    <source>
        <dbReference type="ARBA" id="ARBA00005662"/>
    </source>
</evidence>
<feature type="chain" id="PRO_5039343996" evidence="3">
    <location>
        <begin position="28"/>
        <end position="428"/>
    </location>
</feature>
<dbReference type="SUPFAM" id="SSF56300">
    <property type="entry name" value="Metallo-dependent phosphatases"/>
    <property type="match status" value="1"/>
</dbReference>
<dbReference type="InterPro" id="IPR052169">
    <property type="entry name" value="CW_Biosynth-Accessory"/>
</dbReference>
<evidence type="ECO:0000256" key="2">
    <source>
        <dbReference type="SAM" id="MobiDB-lite"/>
    </source>
</evidence>
<organism evidence="5 6">
    <name type="scientific">Arthrobacter bussei</name>
    <dbReference type="NCBI Taxonomy" id="2594179"/>
    <lineage>
        <taxon>Bacteria</taxon>
        <taxon>Bacillati</taxon>
        <taxon>Actinomycetota</taxon>
        <taxon>Actinomycetes</taxon>
        <taxon>Micrococcales</taxon>
        <taxon>Micrococcaceae</taxon>
        <taxon>Arthrobacter</taxon>
    </lineage>
</organism>
<sequence>MTGDRRPGRVRRTAQASALLVAALVLAGCSSSPDGSDGPTSGAATATASSTGPGSASAGPTPSPSTASAGSSAGALPGTTPCDGCLDVVVSGDLLVHPQLWDQAAVDATVTGKGALDFEPLLAGQRPYLATADLAICHLETPVAGPDGPFSGYPQFNVPPQILTAAADVGYDACTSASNHSIDAGTEGLLRTLAALDAAGLEHTGSYATEEEAAQVLILDQPEARVAVIEATYGLNGLVPDQPWRVDLLDADVMIAKARAARAAGADVVLGAVHAGDEYVPTPNAQQVEIAHALADSGEFDLLYGHHAHTVQPIENYNGTWIVYGLGNGVTELSPVYDVNNEGLTVRASFSRDDAGAWSVSDLVWLPSLIERDPYRWCALAPGRPPGECSSPEREAASRERTRSVVESLGAREAGARPWDLSEGAGSR</sequence>
<reference evidence="6" key="1">
    <citation type="submission" date="2019-07" db="EMBL/GenBank/DDBJ databases">
        <title>Arthrobacter KR32 sp. nov., isolated from mountain cheese made of cows milk.</title>
        <authorList>
            <person name="Flegler A."/>
        </authorList>
    </citation>
    <scope>NUCLEOTIDE SEQUENCE [LARGE SCALE GENOMIC DNA]</scope>
    <source>
        <strain evidence="6">KR32</strain>
    </source>
</reference>
<proteinExistence type="inferred from homology"/>
<dbReference type="SMART" id="SM00854">
    <property type="entry name" value="PGA_cap"/>
    <property type="match status" value="1"/>
</dbReference>
<feature type="region of interest" description="Disordered" evidence="2">
    <location>
        <begin position="383"/>
        <end position="428"/>
    </location>
</feature>
<keyword evidence="6" id="KW-1185">Reference proteome</keyword>
<feature type="region of interest" description="Disordered" evidence="2">
    <location>
        <begin position="31"/>
        <end position="74"/>
    </location>
</feature>
<feature type="signal peptide" evidence="3">
    <location>
        <begin position="1"/>
        <end position="27"/>
    </location>
</feature>
<comment type="caution">
    <text evidence="5">The sequence shown here is derived from an EMBL/GenBank/DDBJ whole genome shotgun (WGS) entry which is preliminary data.</text>
</comment>
<dbReference type="PROSITE" id="PS51257">
    <property type="entry name" value="PROKAR_LIPOPROTEIN"/>
    <property type="match status" value="1"/>
</dbReference>
<dbReference type="EMBL" id="VJXX01000006">
    <property type="protein sequence ID" value="MPY12047.1"/>
    <property type="molecule type" value="Genomic_DNA"/>
</dbReference>
<comment type="similarity">
    <text evidence="1">Belongs to the CapA family.</text>
</comment>
<protein>
    <submittedName>
        <fullName evidence="5">CapA family protein</fullName>
    </submittedName>
</protein>
<dbReference type="Proteomes" id="UP000326464">
    <property type="component" value="Unassembled WGS sequence"/>
</dbReference>
<evidence type="ECO:0000313" key="6">
    <source>
        <dbReference type="Proteomes" id="UP000326464"/>
    </source>
</evidence>
<name>A0A7X1NSE0_9MICC</name>
<evidence type="ECO:0000313" key="5">
    <source>
        <dbReference type="EMBL" id="MPY12047.1"/>
    </source>
</evidence>
<dbReference type="PANTHER" id="PTHR33393">
    <property type="entry name" value="POLYGLUTAMINE SYNTHESIS ACCESSORY PROTEIN RV0574C-RELATED"/>
    <property type="match status" value="1"/>
</dbReference>
<dbReference type="Pfam" id="PF09587">
    <property type="entry name" value="PGA_cap"/>
    <property type="match status" value="1"/>
</dbReference>
<dbReference type="OrthoDB" id="9810718at2"/>
<keyword evidence="3" id="KW-0732">Signal</keyword>
<feature type="compositionally biased region" description="Basic and acidic residues" evidence="2">
    <location>
        <begin position="391"/>
        <end position="404"/>
    </location>
</feature>
<dbReference type="InterPro" id="IPR019079">
    <property type="entry name" value="Capsule_synth_CapA"/>
</dbReference>
<gene>
    <name evidence="5" type="ORF">FNH21_15215</name>
</gene>
<dbReference type="PANTHER" id="PTHR33393:SF13">
    <property type="entry name" value="PGA BIOSYNTHESIS PROTEIN CAPA"/>
    <property type="match status" value="1"/>
</dbReference>
<feature type="domain" description="Capsule synthesis protein CapA" evidence="4">
    <location>
        <begin position="87"/>
        <end position="333"/>
    </location>
</feature>
<dbReference type="InterPro" id="IPR029052">
    <property type="entry name" value="Metallo-depent_PP-like"/>
</dbReference>
<accession>A0A7X1NSE0</accession>
<dbReference type="Gene3D" id="3.60.21.10">
    <property type="match status" value="1"/>
</dbReference>
<dbReference type="CDD" id="cd07381">
    <property type="entry name" value="MPP_CapA"/>
    <property type="match status" value="1"/>
</dbReference>